<proteinExistence type="predicted"/>
<dbReference type="AlphaFoldDB" id="A0A1I4BJI4"/>
<keyword evidence="2" id="KW-1185">Reference proteome</keyword>
<dbReference type="STRING" id="504800.SAMN04488085_10341"/>
<organism evidence="1 2">
    <name type="scientific">Geodermatophilus ruber</name>
    <dbReference type="NCBI Taxonomy" id="504800"/>
    <lineage>
        <taxon>Bacteria</taxon>
        <taxon>Bacillati</taxon>
        <taxon>Actinomycetota</taxon>
        <taxon>Actinomycetes</taxon>
        <taxon>Geodermatophilales</taxon>
        <taxon>Geodermatophilaceae</taxon>
        <taxon>Geodermatophilus</taxon>
    </lineage>
</organism>
<reference evidence="1 2" key="1">
    <citation type="submission" date="2016-10" db="EMBL/GenBank/DDBJ databases">
        <authorList>
            <person name="de Groot N.N."/>
        </authorList>
    </citation>
    <scope>NUCLEOTIDE SEQUENCE [LARGE SCALE GENOMIC DNA]</scope>
    <source>
        <strain evidence="1 2">DSM 45317</strain>
    </source>
</reference>
<gene>
    <name evidence="1" type="ORF">SAMN04488085_10341</name>
</gene>
<dbReference type="Proteomes" id="UP000199152">
    <property type="component" value="Unassembled WGS sequence"/>
</dbReference>
<name>A0A1I4BJI4_9ACTN</name>
<evidence type="ECO:0000313" key="2">
    <source>
        <dbReference type="Proteomes" id="UP000199152"/>
    </source>
</evidence>
<dbReference type="RefSeq" id="WP_091322059.1">
    <property type="nucleotide sequence ID" value="NZ_FOSW01000003.1"/>
</dbReference>
<dbReference type="InParanoid" id="A0A1I4BJI4"/>
<protein>
    <submittedName>
        <fullName evidence="1">Uncharacterized protein</fullName>
    </submittedName>
</protein>
<dbReference type="OrthoDB" id="2989229at2"/>
<sequence length="104" mass="11288">MRERAGRRRSGGGPARGLDRELWAFADPRFWTGELADALTAADQTIGPDGRPIDVDDPLAEMLSRHGPGSPQARVHHLRAPVVRAAVAETERRLRAVGLTSASR</sequence>
<dbReference type="EMBL" id="FOSW01000003">
    <property type="protein sequence ID" value="SFK68091.1"/>
    <property type="molecule type" value="Genomic_DNA"/>
</dbReference>
<accession>A0A1I4BJI4</accession>
<evidence type="ECO:0000313" key="1">
    <source>
        <dbReference type="EMBL" id="SFK68091.1"/>
    </source>
</evidence>